<dbReference type="InterPro" id="IPR011051">
    <property type="entry name" value="RmlC_Cupin_sf"/>
</dbReference>
<dbReference type="GO" id="GO:0004848">
    <property type="term" value="F:ureidoglycolate hydrolase activity"/>
    <property type="evidence" value="ECO:0007669"/>
    <property type="project" value="InterPro"/>
</dbReference>
<dbReference type="STRING" id="1335616.WDC_0646"/>
<dbReference type="Pfam" id="PF16161">
    <property type="entry name" value="DUF4867"/>
    <property type="match status" value="1"/>
</dbReference>
<dbReference type="PATRIC" id="fig|1335616.4.peg.641"/>
<dbReference type="Proteomes" id="UP000032279">
    <property type="component" value="Unassembled WGS sequence"/>
</dbReference>
<dbReference type="OrthoDB" id="358393at2"/>
<evidence type="ECO:0000313" key="2">
    <source>
        <dbReference type="Proteomes" id="UP000032279"/>
    </source>
</evidence>
<evidence type="ECO:0008006" key="3">
    <source>
        <dbReference type="Google" id="ProtNLM"/>
    </source>
</evidence>
<dbReference type="Gene3D" id="2.60.120.480">
    <property type="entry name" value="Ureidoglycolate hydrolase"/>
    <property type="match status" value="1"/>
</dbReference>
<sequence>MRTLSQLQEQNQHLKIKSVADDAFAQFGQIISLPYQDKLAQQLAATDIPSSNNKYVRDDQAFLADEQRQVVAREWYGEQAIEIGYCNGNSSQINALEFHNCSEINLAGTDLVLFLAHRNQLHDNQLNTNQTQAFFVPQGTAIEIYSTTMHFAPCRVWQAGFKCLVILVDQTNTPLTTARKSSDLLFQHNKWLLTHQENQRMVQQDAYVGLIGKNLAVKPLNYIAEGVR</sequence>
<dbReference type="AlphaFoldDB" id="A0A0D0YWV6"/>
<accession>A0A0D0YWV6</accession>
<dbReference type="InterPro" id="IPR024060">
    <property type="entry name" value="Ureidoglycolate_lyase_dom_sf"/>
</dbReference>
<reference evidence="1 2" key="1">
    <citation type="submission" date="2013-08" db="EMBL/GenBank/DDBJ databases">
        <title>Lactobacillus wasatchii sp. WDC04, a late gas producing bacteria isolated from aged chedder cheese.</title>
        <authorList>
            <person name="Oberg C.J."/>
            <person name="Culumber M."/>
            <person name="McMahon D.J."/>
            <person name="Broadbent J.R."/>
            <person name="Oberg T.S."/>
            <person name="Ortaki F."/>
        </authorList>
    </citation>
    <scope>NUCLEOTIDE SEQUENCE [LARGE SCALE GENOMIC DNA]</scope>
    <source>
        <strain evidence="1 2">WDC04</strain>
    </source>
</reference>
<protein>
    <recommendedName>
        <fullName evidence="3">DUF4867 domain-containing protein</fullName>
    </recommendedName>
</protein>
<organism evidence="1 2">
    <name type="scientific">Paucilactobacillus wasatchensis</name>
    <dbReference type="NCBI Taxonomy" id="1335616"/>
    <lineage>
        <taxon>Bacteria</taxon>
        <taxon>Bacillati</taxon>
        <taxon>Bacillota</taxon>
        <taxon>Bacilli</taxon>
        <taxon>Lactobacillales</taxon>
        <taxon>Lactobacillaceae</taxon>
        <taxon>Paucilactobacillus</taxon>
    </lineage>
</organism>
<gene>
    <name evidence="1" type="ORF">WDC_0646</name>
</gene>
<dbReference type="EMBL" id="AWTT01000011">
    <property type="protein sequence ID" value="KIS03734.1"/>
    <property type="molecule type" value="Genomic_DNA"/>
</dbReference>
<dbReference type="InterPro" id="IPR032358">
    <property type="entry name" value="DUF4867"/>
</dbReference>
<proteinExistence type="predicted"/>
<keyword evidence="2" id="KW-1185">Reference proteome</keyword>
<dbReference type="RefSeq" id="WP_044010350.1">
    <property type="nucleotide sequence ID" value="NZ_AWTT01000011.1"/>
</dbReference>
<comment type="caution">
    <text evidence="1">The sequence shown here is derived from an EMBL/GenBank/DDBJ whole genome shotgun (WGS) entry which is preliminary data.</text>
</comment>
<evidence type="ECO:0000313" key="1">
    <source>
        <dbReference type="EMBL" id="KIS03734.1"/>
    </source>
</evidence>
<name>A0A0D0YWV6_9LACO</name>
<dbReference type="SUPFAM" id="SSF51182">
    <property type="entry name" value="RmlC-like cupins"/>
    <property type="match status" value="1"/>
</dbReference>